<organism evidence="6 7">
    <name type="scientific">Passalora fulva</name>
    <name type="common">Tomato leaf mold</name>
    <name type="synonym">Cladosporium fulvum</name>
    <dbReference type="NCBI Taxonomy" id="5499"/>
    <lineage>
        <taxon>Eukaryota</taxon>
        <taxon>Fungi</taxon>
        <taxon>Dikarya</taxon>
        <taxon>Ascomycota</taxon>
        <taxon>Pezizomycotina</taxon>
        <taxon>Dothideomycetes</taxon>
        <taxon>Dothideomycetidae</taxon>
        <taxon>Mycosphaerellales</taxon>
        <taxon>Mycosphaerellaceae</taxon>
        <taxon>Fulvia</taxon>
    </lineage>
</organism>
<evidence type="ECO:0000259" key="5">
    <source>
        <dbReference type="PROSITE" id="PS50011"/>
    </source>
</evidence>
<dbReference type="Gene3D" id="1.10.510.10">
    <property type="entry name" value="Transferase(Phosphotransferase) domain 1"/>
    <property type="match status" value="1"/>
</dbReference>
<evidence type="ECO:0000313" key="6">
    <source>
        <dbReference type="EMBL" id="UJO18918.1"/>
    </source>
</evidence>
<dbReference type="GO" id="GO:0004672">
    <property type="term" value="F:protein kinase activity"/>
    <property type="evidence" value="ECO:0007669"/>
    <property type="project" value="InterPro"/>
</dbReference>
<evidence type="ECO:0000313" key="7">
    <source>
        <dbReference type="Proteomes" id="UP000756132"/>
    </source>
</evidence>
<reference evidence="6" key="2">
    <citation type="journal article" date="2022" name="Microb. Genom.">
        <title>A chromosome-scale genome assembly of the tomato pathogen Cladosporium fulvum reveals a compartmentalized genome architecture and the presence of a dispensable chromosome.</title>
        <authorList>
            <person name="Zaccaron A.Z."/>
            <person name="Chen L.H."/>
            <person name="Samaras A."/>
            <person name="Stergiopoulos I."/>
        </authorList>
    </citation>
    <scope>NUCLEOTIDE SEQUENCE</scope>
    <source>
        <strain evidence="6">Race5_Kim</strain>
    </source>
</reference>
<keyword evidence="6" id="KW-0418">Kinase</keyword>
<name>A0A9Q8PAI2_PASFU</name>
<dbReference type="Gene3D" id="3.30.200.20">
    <property type="entry name" value="Phosphorylase Kinase, domain 1"/>
    <property type="match status" value="1"/>
</dbReference>
<dbReference type="PROSITE" id="PS00108">
    <property type="entry name" value="PROTEIN_KINASE_ST"/>
    <property type="match status" value="1"/>
</dbReference>
<evidence type="ECO:0000256" key="2">
    <source>
        <dbReference type="ARBA" id="ARBA00022840"/>
    </source>
</evidence>
<dbReference type="InterPro" id="IPR017441">
    <property type="entry name" value="Protein_kinase_ATP_BS"/>
</dbReference>
<dbReference type="AlphaFoldDB" id="A0A9Q8PAI2"/>
<dbReference type="PROSITE" id="PS50011">
    <property type="entry name" value="PROTEIN_KINASE_DOM"/>
    <property type="match status" value="1"/>
</dbReference>
<sequence>MAVSRGDTSVACFVFRTATHPDQEVTMHVYPNDEFNLGRERLQDALGIEDRCLSSHHFHVRCVVYDDDDEHKIAPLVYFRILSGNMAILRRNGLHDDPDDGIDVGRSSGDILLNFGDSLQLTSQVSVEFCSIEGQSFAPPPLNKVQRAEIKLIQEYRLTTKVLGVGGYAAVYVSEKADTGQQFACKIVAHPAEKTADAAQQKERQKVAREYTILAKLSHPNIISLEKVFRATHHDYIFQELITGGDLLSYMDKKGHLTEPQGAVIVRQLLEAVKYLHDHRVVHRDIKPENILVTSWRDGARIVLTDFGQARTMDDVEHAVKKAGIFRMQTLVGTIGYTAPEVYAQLRNDLQQSAGYSQAVDIWSIGCVAGTVLTGELTFPDDAQLRAGIVDVSRFTKHLENIENGSEWERIGHRAKSFVKSCLATEESKRLSAAECLDLPWFQHPHYKRQFDALYQRAIADWKPRVQEEDLTETIDTTDQNDESEGHGETQSRFFTRSRSQQDDMLARFRPNELCASPVQVPETPPRRRAESSGIALEESQFIDLGDFTMPPQTATYDDDIDQNLDLATQNLTRNSLLTADRQPWHVTASKRKAVYR</sequence>
<dbReference type="InterPro" id="IPR008271">
    <property type="entry name" value="Ser/Thr_kinase_AS"/>
</dbReference>
<keyword evidence="7" id="KW-1185">Reference proteome</keyword>
<evidence type="ECO:0000256" key="4">
    <source>
        <dbReference type="SAM" id="MobiDB-lite"/>
    </source>
</evidence>
<dbReference type="PROSITE" id="PS00107">
    <property type="entry name" value="PROTEIN_KINASE_ATP"/>
    <property type="match status" value="1"/>
</dbReference>
<dbReference type="GeneID" id="71986699"/>
<feature type="domain" description="Protein kinase" evidence="5">
    <location>
        <begin position="157"/>
        <end position="442"/>
    </location>
</feature>
<reference evidence="6" key="1">
    <citation type="submission" date="2021-12" db="EMBL/GenBank/DDBJ databases">
        <authorList>
            <person name="Zaccaron A."/>
            <person name="Stergiopoulos I."/>
        </authorList>
    </citation>
    <scope>NUCLEOTIDE SEQUENCE</scope>
    <source>
        <strain evidence="6">Race5_Kim</strain>
    </source>
</reference>
<dbReference type="Pfam" id="PF00069">
    <property type="entry name" value="Pkinase"/>
    <property type="match status" value="1"/>
</dbReference>
<dbReference type="OrthoDB" id="74764at2759"/>
<dbReference type="OMA" id="EDQYTIT"/>
<dbReference type="RefSeq" id="XP_047763284.1">
    <property type="nucleotide sequence ID" value="XM_047905969.1"/>
</dbReference>
<feature type="region of interest" description="Disordered" evidence="4">
    <location>
        <begin position="470"/>
        <end position="497"/>
    </location>
</feature>
<dbReference type="KEGG" id="ffu:CLAFUR5_06821"/>
<dbReference type="SUPFAM" id="SSF56112">
    <property type="entry name" value="Protein kinase-like (PK-like)"/>
    <property type="match status" value="1"/>
</dbReference>
<dbReference type="SMART" id="SM00220">
    <property type="entry name" value="S_TKc"/>
    <property type="match status" value="1"/>
</dbReference>
<dbReference type="Proteomes" id="UP000756132">
    <property type="component" value="Chromosome 6"/>
</dbReference>
<keyword evidence="2 3" id="KW-0067">ATP-binding</keyword>
<dbReference type="InterPro" id="IPR000719">
    <property type="entry name" value="Prot_kinase_dom"/>
</dbReference>
<feature type="binding site" evidence="3">
    <location>
        <position position="186"/>
    </location>
    <ligand>
        <name>ATP</name>
        <dbReference type="ChEBI" id="CHEBI:30616"/>
    </ligand>
</feature>
<dbReference type="PANTHER" id="PTHR24347">
    <property type="entry name" value="SERINE/THREONINE-PROTEIN KINASE"/>
    <property type="match status" value="1"/>
</dbReference>
<dbReference type="GO" id="GO:0005524">
    <property type="term" value="F:ATP binding"/>
    <property type="evidence" value="ECO:0007669"/>
    <property type="project" value="UniProtKB-UniRule"/>
</dbReference>
<protein>
    <submittedName>
        <fullName evidence="6">Meiosis-specific serine/threonine-protein kinase mek1</fullName>
    </submittedName>
</protein>
<dbReference type="EMBL" id="CP090168">
    <property type="protein sequence ID" value="UJO18918.1"/>
    <property type="molecule type" value="Genomic_DNA"/>
</dbReference>
<dbReference type="InterPro" id="IPR011009">
    <property type="entry name" value="Kinase-like_dom_sf"/>
</dbReference>
<keyword evidence="1 3" id="KW-0547">Nucleotide-binding</keyword>
<evidence type="ECO:0000256" key="3">
    <source>
        <dbReference type="PROSITE-ProRule" id="PRU10141"/>
    </source>
</evidence>
<keyword evidence="6" id="KW-0808">Transferase</keyword>
<evidence type="ECO:0000256" key="1">
    <source>
        <dbReference type="ARBA" id="ARBA00022741"/>
    </source>
</evidence>
<gene>
    <name evidence="6" type="ORF">CLAFUR5_06821</name>
</gene>
<proteinExistence type="predicted"/>
<accession>A0A9Q8PAI2</accession>